<dbReference type="EMBL" id="CP151087">
    <property type="protein sequence ID" value="WZN57937.1"/>
    <property type="molecule type" value="Genomic_DNA"/>
</dbReference>
<evidence type="ECO:0000313" key="2">
    <source>
        <dbReference type="Proteomes" id="UP001485301"/>
    </source>
</evidence>
<proteinExistence type="predicted"/>
<protein>
    <submittedName>
        <fullName evidence="1">ISAs1 family transposase</fullName>
    </submittedName>
</protein>
<reference evidence="1" key="1">
    <citation type="submission" date="2024-04" db="EMBL/GenBank/DDBJ databases">
        <title>Complete genome sequence of Sphingobacterium thalpophiium BAA-1094.</title>
        <authorList>
            <person name="Adaikpoh B.I."/>
        </authorList>
    </citation>
    <scope>NUCLEOTIDE SEQUENCE</scope>
    <source>
        <strain evidence="1">BAA-1094</strain>
    </source>
</reference>
<dbReference type="Proteomes" id="UP001485301">
    <property type="component" value="Chromosome"/>
</dbReference>
<name>A0ACD5C7T6_9SPHI</name>
<evidence type="ECO:0000313" key="1">
    <source>
        <dbReference type="EMBL" id="WZN57937.1"/>
    </source>
</evidence>
<gene>
    <name evidence="1" type="ORF">AACH28_10420</name>
</gene>
<keyword evidence="2" id="KW-1185">Reference proteome</keyword>
<sequence length="143" mass="16586">MTAPGGIFAVDMAETKTSLHEYFERFPDYRVNWNKRHLLVDIIILSILAVLCGAESWDAIESYGKTKHGFLKNFLKLSNGIPSHDTINRFFSNLRPKLFEKMFVEWVSGLKNAEINKKVNKHRGQDHKGFKRQFPWTVSHSYG</sequence>
<accession>A0ACD5C7T6</accession>
<organism evidence="1 2">
    <name type="scientific">Sphingobacterium thalpophilum</name>
    <dbReference type="NCBI Taxonomy" id="259"/>
    <lineage>
        <taxon>Bacteria</taxon>
        <taxon>Pseudomonadati</taxon>
        <taxon>Bacteroidota</taxon>
        <taxon>Sphingobacteriia</taxon>
        <taxon>Sphingobacteriales</taxon>
        <taxon>Sphingobacteriaceae</taxon>
        <taxon>Sphingobacterium</taxon>
    </lineage>
</organism>